<proteinExistence type="predicted"/>
<accession>A0ABS1YR08</accession>
<keyword evidence="2" id="KW-1185">Reference proteome</keyword>
<evidence type="ECO:0000313" key="1">
    <source>
        <dbReference type="EMBL" id="MBM0279873.1"/>
    </source>
</evidence>
<gene>
    <name evidence="1" type="ORF">JM949_34160</name>
</gene>
<organism evidence="1 2">
    <name type="scientific">Micromonospora tarensis</name>
    <dbReference type="NCBI Taxonomy" id="2806100"/>
    <lineage>
        <taxon>Bacteria</taxon>
        <taxon>Bacillati</taxon>
        <taxon>Actinomycetota</taxon>
        <taxon>Actinomycetes</taxon>
        <taxon>Micromonosporales</taxon>
        <taxon>Micromonosporaceae</taxon>
        <taxon>Micromonospora</taxon>
    </lineage>
</organism>
<sequence>MEQTRGRFAGPPLTPRTAVIWSVLRAELDRRGDARALPPPAVRAERGG</sequence>
<name>A0ABS1YR08_9ACTN</name>
<reference evidence="1 2" key="1">
    <citation type="submission" date="2021-01" db="EMBL/GenBank/DDBJ databases">
        <title>Draft genome sequence of Micromonospora sp. strain STR1s_6.</title>
        <authorList>
            <person name="Karlyshev A."/>
            <person name="Jawad R."/>
        </authorList>
    </citation>
    <scope>NUCLEOTIDE SEQUENCE [LARGE SCALE GENOMIC DNA]</scope>
    <source>
        <strain evidence="1 2">STR1S-6</strain>
    </source>
</reference>
<dbReference type="Proteomes" id="UP000622245">
    <property type="component" value="Unassembled WGS sequence"/>
</dbReference>
<comment type="caution">
    <text evidence="1">The sequence shown here is derived from an EMBL/GenBank/DDBJ whole genome shotgun (WGS) entry which is preliminary data.</text>
</comment>
<evidence type="ECO:0000313" key="2">
    <source>
        <dbReference type="Proteomes" id="UP000622245"/>
    </source>
</evidence>
<protein>
    <submittedName>
        <fullName evidence="1">Uncharacterized protein</fullName>
    </submittedName>
</protein>
<dbReference type="EMBL" id="JAEVHL010000377">
    <property type="protein sequence ID" value="MBM0279873.1"/>
    <property type="molecule type" value="Genomic_DNA"/>
</dbReference>